<dbReference type="STRING" id="671987.R0K7T1"/>
<evidence type="ECO:0000256" key="7">
    <source>
        <dbReference type="PIRSR" id="PIRSR602401-1"/>
    </source>
</evidence>
<dbReference type="GO" id="GO:0016705">
    <property type="term" value="F:oxidoreductase activity, acting on paired donors, with incorporation or reduction of molecular oxygen"/>
    <property type="evidence" value="ECO:0007669"/>
    <property type="project" value="InterPro"/>
</dbReference>
<evidence type="ECO:0000256" key="3">
    <source>
        <dbReference type="ARBA" id="ARBA00022723"/>
    </source>
</evidence>
<dbReference type="Pfam" id="PF00067">
    <property type="entry name" value="p450"/>
    <property type="match status" value="1"/>
</dbReference>
<dbReference type="EMBL" id="KB908814">
    <property type="protein sequence ID" value="EOA84362.1"/>
    <property type="molecule type" value="Genomic_DNA"/>
</dbReference>
<evidence type="ECO:0000256" key="6">
    <source>
        <dbReference type="ARBA" id="ARBA00023033"/>
    </source>
</evidence>
<keyword evidence="3 7" id="KW-0479">Metal-binding</keyword>
<keyword evidence="5 7" id="KW-0408">Iron</keyword>
<comment type="cofactor">
    <cofactor evidence="1 7">
        <name>heme</name>
        <dbReference type="ChEBI" id="CHEBI:30413"/>
    </cofactor>
</comment>
<dbReference type="PROSITE" id="PS00086">
    <property type="entry name" value="CYTOCHROME_P450"/>
    <property type="match status" value="1"/>
</dbReference>
<evidence type="ECO:0000256" key="2">
    <source>
        <dbReference type="ARBA" id="ARBA00010617"/>
    </source>
</evidence>
<evidence type="ECO:0000256" key="8">
    <source>
        <dbReference type="RuleBase" id="RU000461"/>
    </source>
</evidence>
<evidence type="ECO:0000313" key="9">
    <source>
        <dbReference type="EMBL" id="EOA84362.1"/>
    </source>
</evidence>
<organism evidence="9 10">
    <name type="scientific">Exserohilum turcicum (strain 28A)</name>
    <name type="common">Northern leaf blight fungus</name>
    <name type="synonym">Setosphaeria turcica</name>
    <dbReference type="NCBI Taxonomy" id="671987"/>
    <lineage>
        <taxon>Eukaryota</taxon>
        <taxon>Fungi</taxon>
        <taxon>Dikarya</taxon>
        <taxon>Ascomycota</taxon>
        <taxon>Pezizomycotina</taxon>
        <taxon>Dothideomycetes</taxon>
        <taxon>Pleosporomycetidae</taxon>
        <taxon>Pleosporales</taxon>
        <taxon>Pleosporineae</taxon>
        <taxon>Pleosporaceae</taxon>
        <taxon>Exserohilum</taxon>
    </lineage>
</organism>
<dbReference type="GO" id="GO:0004497">
    <property type="term" value="F:monooxygenase activity"/>
    <property type="evidence" value="ECO:0007669"/>
    <property type="project" value="UniProtKB-KW"/>
</dbReference>
<dbReference type="InterPro" id="IPR036396">
    <property type="entry name" value="Cyt_P450_sf"/>
</dbReference>
<reference evidence="9 10" key="2">
    <citation type="journal article" date="2013" name="PLoS Genet.">
        <title>Comparative genome structure, secondary metabolite, and effector coding capacity across Cochliobolus pathogens.</title>
        <authorList>
            <person name="Condon B.J."/>
            <person name="Leng Y."/>
            <person name="Wu D."/>
            <person name="Bushley K.E."/>
            <person name="Ohm R.A."/>
            <person name="Otillar R."/>
            <person name="Martin J."/>
            <person name="Schackwitz W."/>
            <person name="Grimwood J."/>
            <person name="MohdZainudin N."/>
            <person name="Xue C."/>
            <person name="Wang R."/>
            <person name="Manning V.A."/>
            <person name="Dhillon B."/>
            <person name="Tu Z.J."/>
            <person name="Steffenson B.J."/>
            <person name="Salamov A."/>
            <person name="Sun H."/>
            <person name="Lowry S."/>
            <person name="LaButti K."/>
            <person name="Han J."/>
            <person name="Copeland A."/>
            <person name="Lindquist E."/>
            <person name="Barry K."/>
            <person name="Schmutz J."/>
            <person name="Baker S.E."/>
            <person name="Ciuffetti L.M."/>
            <person name="Grigoriev I.V."/>
            <person name="Zhong S."/>
            <person name="Turgeon B.G."/>
        </authorList>
    </citation>
    <scope>NUCLEOTIDE SEQUENCE [LARGE SCALE GENOMIC DNA]</scope>
    <source>
        <strain evidence="10">28A</strain>
    </source>
</reference>
<comment type="similarity">
    <text evidence="2 8">Belongs to the cytochrome P450 family.</text>
</comment>
<protein>
    <recommendedName>
        <fullName evidence="11">Cytochrome P450 monooxygenase</fullName>
    </recommendedName>
</protein>
<dbReference type="InterPro" id="IPR001128">
    <property type="entry name" value="Cyt_P450"/>
</dbReference>
<proteinExistence type="inferred from homology"/>
<dbReference type="PRINTS" id="PR00385">
    <property type="entry name" value="P450"/>
</dbReference>
<dbReference type="eggNOG" id="KOG0158">
    <property type="taxonomic scope" value="Eukaryota"/>
</dbReference>
<dbReference type="Proteomes" id="UP000016935">
    <property type="component" value="Unassembled WGS sequence"/>
</dbReference>
<reference evidence="9 10" key="1">
    <citation type="journal article" date="2012" name="PLoS Pathog.">
        <title>Diverse lifestyles and strategies of plant pathogenesis encoded in the genomes of eighteen Dothideomycetes fungi.</title>
        <authorList>
            <person name="Ohm R.A."/>
            <person name="Feau N."/>
            <person name="Henrissat B."/>
            <person name="Schoch C.L."/>
            <person name="Horwitz B.A."/>
            <person name="Barry K.W."/>
            <person name="Condon B.J."/>
            <person name="Copeland A.C."/>
            <person name="Dhillon B."/>
            <person name="Glaser F."/>
            <person name="Hesse C.N."/>
            <person name="Kosti I."/>
            <person name="LaButti K."/>
            <person name="Lindquist E.A."/>
            <person name="Lucas S."/>
            <person name="Salamov A.A."/>
            <person name="Bradshaw R.E."/>
            <person name="Ciuffetti L."/>
            <person name="Hamelin R.C."/>
            <person name="Kema G.H.J."/>
            <person name="Lawrence C."/>
            <person name="Scott J.A."/>
            <person name="Spatafora J.W."/>
            <person name="Turgeon B.G."/>
            <person name="de Wit P.J.G.M."/>
            <person name="Zhong S."/>
            <person name="Goodwin S.B."/>
            <person name="Grigoriev I.V."/>
        </authorList>
    </citation>
    <scope>NUCLEOTIDE SEQUENCE [LARGE SCALE GENOMIC DNA]</scope>
    <source>
        <strain evidence="10">28A</strain>
    </source>
</reference>
<dbReference type="AlphaFoldDB" id="R0K7T1"/>
<dbReference type="PANTHER" id="PTHR24305">
    <property type="entry name" value="CYTOCHROME P450"/>
    <property type="match status" value="1"/>
</dbReference>
<name>R0K7T1_EXST2</name>
<dbReference type="PRINTS" id="PR00463">
    <property type="entry name" value="EP450I"/>
</dbReference>
<evidence type="ECO:0000256" key="1">
    <source>
        <dbReference type="ARBA" id="ARBA00001971"/>
    </source>
</evidence>
<accession>R0K7T1</accession>
<dbReference type="InterPro" id="IPR002401">
    <property type="entry name" value="Cyt_P450_E_grp-I"/>
</dbReference>
<evidence type="ECO:0000256" key="5">
    <source>
        <dbReference type="ARBA" id="ARBA00023004"/>
    </source>
</evidence>
<dbReference type="GO" id="GO:0020037">
    <property type="term" value="F:heme binding"/>
    <property type="evidence" value="ECO:0007669"/>
    <property type="project" value="InterPro"/>
</dbReference>
<dbReference type="HOGENOM" id="CLU_001570_14_4_1"/>
<dbReference type="RefSeq" id="XP_008028674.1">
    <property type="nucleotide sequence ID" value="XM_008030483.1"/>
</dbReference>
<dbReference type="GO" id="GO:0005506">
    <property type="term" value="F:iron ion binding"/>
    <property type="evidence" value="ECO:0007669"/>
    <property type="project" value="InterPro"/>
</dbReference>
<dbReference type="GeneID" id="19396504"/>
<dbReference type="CDD" id="cd11062">
    <property type="entry name" value="CYP58-like"/>
    <property type="match status" value="1"/>
</dbReference>
<dbReference type="Gene3D" id="1.10.630.10">
    <property type="entry name" value="Cytochrome P450"/>
    <property type="match status" value="1"/>
</dbReference>
<keyword evidence="7 8" id="KW-0349">Heme</keyword>
<dbReference type="InterPro" id="IPR050121">
    <property type="entry name" value="Cytochrome_P450_monoxygenase"/>
</dbReference>
<keyword evidence="4 8" id="KW-0560">Oxidoreductase</keyword>
<dbReference type="OrthoDB" id="3945418at2759"/>
<dbReference type="SUPFAM" id="SSF48264">
    <property type="entry name" value="Cytochrome P450"/>
    <property type="match status" value="1"/>
</dbReference>
<dbReference type="PANTHER" id="PTHR24305:SF157">
    <property type="entry name" value="N-ACETYLTRYPTOPHAN 6-HYDROXYLASE IVOC-RELATED"/>
    <property type="match status" value="1"/>
</dbReference>
<keyword evidence="10" id="KW-1185">Reference proteome</keyword>
<evidence type="ECO:0008006" key="11">
    <source>
        <dbReference type="Google" id="ProtNLM"/>
    </source>
</evidence>
<sequence length="508" mass="56720">MAAPDDAPATAVLLLSAGLAALVAYAVAAVTYNVYLHPLAKFPGPPLARATVYWKAYAECVQNRSFCHYLVELHARYGDVVRVGPNELHFANPKAYHDIYNNRNRWDKEATLYQSFNEDRSSFGFLTHAEAKERKHVLNPSFSQAAIRNAQPLCIDKTKQLCAAFERQAKASKSIDLFLAFRCMSVDVITTLCFGNPIHAVDAPDFKAPIVVALDASTPVSLYFKYSDLFKNFILKCPPKLSRVLSPLTAGLIDLNELLMHQINDLTNNPEKLKLLPHNMTVFHRLMDPDAHRDKKVPCTGSLYEETQALMFGGTDTTGNTLMVGAFHLLKEPAAWQKLKSELLAAWPLLEGEGPTLSELESLPYLNAVIKESLRLSSGVTSGLLRIVPSTGATISGVAVPPKTIVSCGSTFVHYNADIFPKPDKFVPERWLETPDLDNWLVAFSRGPRMCLGINLAWAELRLAFAHVYRKFDMTPAKPLPDKLLWRDVFLPYYYDEHLQVNMQLVNA</sequence>
<evidence type="ECO:0000313" key="10">
    <source>
        <dbReference type="Proteomes" id="UP000016935"/>
    </source>
</evidence>
<feature type="binding site" description="axial binding residue" evidence="7">
    <location>
        <position position="451"/>
    </location>
    <ligand>
        <name>heme</name>
        <dbReference type="ChEBI" id="CHEBI:30413"/>
    </ligand>
    <ligandPart>
        <name>Fe</name>
        <dbReference type="ChEBI" id="CHEBI:18248"/>
    </ligandPart>
</feature>
<dbReference type="InterPro" id="IPR017972">
    <property type="entry name" value="Cyt_P450_CS"/>
</dbReference>
<gene>
    <name evidence="9" type="ORF">SETTUDRAFT_139333</name>
</gene>
<keyword evidence="6 8" id="KW-0503">Monooxygenase</keyword>
<evidence type="ECO:0000256" key="4">
    <source>
        <dbReference type="ARBA" id="ARBA00023002"/>
    </source>
</evidence>